<gene>
    <name evidence="5" type="ORF">ASTO00021_LOCUS6266</name>
</gene>
<dbReference type="GO" id="GO:0005634">
    <property type="term" value="C:nucleus"/>
    <property type="evidence" value="ECO:0007669"/>
    <property type="project" value="UniProtKB-SubCell"/>
</dbReference>
<evidence type="ECO:0000256" key="1">
    <source>
        <dbReference type="ARBA" id="ARBA00004123"/>
    </source>
</evidence>
<reference evidence="5" key="1">
    <citation type="submission" date="2021-01" db="EMBL/GenBank/DDBJ databases">
        <authorList>
            <person name="Corre E."/>
            <person name="Pelletier E."/>
            <person name="Niang G."/>
            <person name="Scheremetjew M."/>
            <person name="Finn R."/>
            <person name="Kale V."/>
            <person name="Holt S."/>
            <person name="Cochrane G."/>
            <person name="Meng A."/>
            <person name="Brown T."/>
            <person name="Cohen L."/>
        </authorList>
    </citation>
    <scope>NUCLEOTIDE SEQUENCE</scope>
    <source>
        <strain evidence="5">GSBS06</strain>
    </source>
</reference>
<evidence type="ECO:0000256" key="4">
    <source>
        <dbReference type="ARBA" id="ARBA00025806"/>
    </source>
</evidence>
<comment type="subcellular location">
    <subcellularLocation>
        <location evidence="1">Nucleus</location>
    </subcellularLocation>
</comment>
<dbReference type="InterPro" id="IPR024861">
    <property type="entry name" value="Donson"/>
</dbReference>
<accession>A0A7S3PH86</accession>
<organism evidence="5">
    <name type="scientific">Aplanochytrium stocchinoi</name>
    <dbReference type="NCBI Taxonomy" id="215587"/>
    <lineage>
        <taxon>Eukaryota</taxon>
        <taxon>Sar</taxon>
        <taxon>Stramenopiles</taxon>
        <taxon>Bigyra</taxon>
        <taxon>Labyrinthulomycetes</taxon>
        <taxon>Thraustochytrida</taxon>
        <taxon>Thraustochytriidae</taxon>
        <taxon>Aplanochytrium</taxon>
    </lineage>
</organism>
<protein>
    <submittedName>
        <fullName evidence="5">Uncharacterized protein</fullName>
    </submittedName>
</protein>
<dbReference type="GO" id="GO:0033260">
    <property type="term" value="P:nuclear DNA replication"/>
    <property type="evidence" value="ECO:0007669"/>
    <property type="project" value="TreeGrafter"/>
</dbReference>
<sequence length="247" mass="27240">MPTCAVMSNSTSTLRTQLAKFQIEFEDPLHGSLTTETKTKGDDKYVELLDELKRYEADAGTSCGNKMAVSRLNRANSYVDEQERSLLAFVGEVNVSGLYTFLMNRVVKRGGWTDVPLLMSPRAFVGSTMSVAKLSQPSKGARGNDINGSQNLYNTISVNGPVLPGSLSLLLSSVQTMDPEDDSLQAQFVVDTKTKHFNLALHTLFEKYTSGSSISNETPFLFRDSYISRVNYSKKTHVSLQLSKCPI</sequence>
<comment type="similarity">
    <text evidence="4">Belongs to the DONSON family.</text>
</comment>
<proteinExistence type="inferred from homology"/>
<dbReference type="PANTHER" id="PTHR12972">
    <property type="entry name" value="DOWNSTREAM NEIGHBOR OF SON"/>
    <property type="match status" value="1"/>
</dbReference>
<dbReference type="PANTHER" id="PTHR12972:SF0">
    <property type="entry name" value="PROTEIN DOWNSTREAM NEIGHBOR OF SON"/>
    <property type="match status" value="1"/>
</dbReference>
<keyword evidence="3" id="KW-0539">Nucleus</keyword>
<name>A0A7S3PH86_9STRA</name>
<evidence type="ECO:0000256" key="2">
    <source>
        <dbReference type="ARBA" id="ARBA00022473"/>
    </source>
</evidence>
<keyword evidence="2" id="KW-0217">Developmental protein</keyword>
<evidence type="ECO:0000313" key="5">
    <source>
        <dbReference type="EMBL" id="CAE0435994.1"/>
    </source>
</evidence>
<evidence type="ECO:0000256" key="3">
    <source>
        <dbReference type="ARBA" id="ARBA00023242"/>
    </source>
</evidence>
<dbReference type="EMBL" id="HBIN01008448">
    <property type="protein sequence ID" value="CAE0435994.1"/>
    <property type="molecule type" value="Transcribed_RNA"/>
</dbReference>
<dbReference type="AlphaFoldDB" id="A0A7S3PH86"/>